<dbReference type="InterPro" id="IPR036875">
    <property type="entry name" value="Znf_CCHC_sf"/>
</dbReference>
<dbReference type="AlphaFoldDB" id="A0A6D2HNY9"/>
<dbReference type="Pfam" id="PF22936">
    <property type="entry name" value="Pol_BBD"/>
    <property type="match status" value="1"/>
</dbReference>
<protein>
    <recommendedName>
        <fullName evidence="3">CCHC-type domain-containing protein</fullName>
    </recommendedName>
</protein>
<gene>
    <name evidence="4" type="ORF">MERR_LOCUS3033</name>
    <name evidence="5" type="ORF">MERR_LOCUS37588</name>
</gene>
<dbReference type="PANTHER" id="PTHR47592:SF27">
    <property type="entry name" value="OS08G0421700 PROTEIN"/>
    <property type="match status" value="1"/>
</dbReference>
<dbReference type="Gene3D" id="4.10.60.10">
    <property type="entry name" value="Zinc finger, CCHC-type"/>
    <property type="match status" value="1"/>
</dbReference>
<sequence>MIEGGLTRGILKDSRQKKNSRSRSKGKKVTCWYCKKEGHVKKYCFLRKKRMESDDDAEAAVAMDALNVQVDDSKESWVIDSDCTHHMTFRRDWFVDFSEEGSSKILLGDYHTVETLGIGSIRVNTHRGSVKVMHNVKYVPTLRRNLISTGTLDKLGFKHSGGGGEIIFRKGEKFALKGVLKGGLYILDGETITDEVCQAETPSTTITHPSGTTISVT</sequence>
<dbReference type="SUPFAM" id="SSF57756">
    <property type="entry name" value="Retrovirus zinc finger-like domains"/>
    <property type="match status" value="1"/>
</dbReference>
<dbReference type="OrthoDB" id="1742531at2759"/>
<accession>A0A6D2HNY9</accession>
<evidence type="ECO:0000313" key="5">
    <source>
        <dbReference type="EMBL" id="CAA7050353.1"/>
    </source>
</evidence>
<evidence type="ECO:0000256" key="1">
    <source>
        <dbReference type="PROSITE-ProRule" id="PRU00047"/>
    </source>
</evidence>
<feature type="region of interest" description="Disordered" evidence="2">
    <location>
        <begin position="1"/>
        <end position="23"/>
    </location>
</feature>
<dbReference type="PROSITE" id="PS50158">
    <property type="entry name" value="ZF_CCHC"/>
    <property type="match status" value="1"/>
</dbReference>
<keyword evidence="1" id="KW-0479">Metal-binding</keyword>
<dbReference type="EMBL" id="CACVBM020001446">
    <property type="protein sequence ID" value="CAA7050353.1"/>
    <property type="molecule type" value="Genomic_DNA"/>
</dbReference>
<evidence type="ECO:0000313" key="6">
    <source>
        <dbReference type="Proteomes" id="UP000467841"/>
    </source>
</evidence>
<dbReference type="EMBL" id="CACVBM020000199">
    <property type="protein sequence ID" value="CAA7015798.1"/>
    <property type="molecule type" value="Genomic_DNA"/>
</dbReference>
<organism evidence="4 6">
    <name type="scientific">Microthlaspi erraticum</name>
    <dbReference type="NCBI Taxonomy" id="1685480"/>
    <lineage>
        <taxon>Eukaryota</taxon>
        <taxon>Viridiplantae</taxon>
        <taxon>Streptophyta</taxon>
        <taxon>Embryophyta</taxon>
        <taxon>Tracheophyta</taxon>
        <taxon>Spermatophyta</taxon>
        <taxon>Magnoliopsida</taxon>
        <taxon>eudicotyledons</taxon>
        <taxon>Gunneridae</taxon>
        <taxon>Pentapetalae</taxon>
        <taxon>rosids</taxon>
        <taxon>malvids</taxon>
        <taxon>Brassicales</taxon>
        <taxon>Brassicaceae</taxon>
        <taxon>Coluteocarpeae</taxon>
        <taxon>Microthlaspi</taxon>
    </lineage>
</organism>
<keyword evidence="6" id="KW-1185">Reference proteome</keyword>
<evidence type="ECO:0000256" key="2">
    <source>
        <dbReference type="SAM" id="MobiDB-lite"/>
    </source>
</evidence>
<dbReference type="GO" id="GO:0003676">
    <property type="term" value="F:nucleic acid binding"/>
    <property type="evidence" value="ECO:0007669"/>
    <property type="project" value="InterPro"/>
</dbReference>
<reference evidence="4 6" key="1">
    <citation type="submission" date="2020-01" db="EMBL/GenBank/DDBJ databases">
        <authorList>
            <person name="Mishra B."/>
        </authorList>
    </citation>
    <scope>NUCLEOTIDE SEQUENCE [LARGE SCALE GENOMIC DNA]</scope>
</reference>
<dbReference type="Proteomes" id="UP000467841">
    <property type="component" value="Unassembled WGS sequence"/>
</dbReference>
<dbReference type="GO" id="GO:0008270">
    <property type="term" value="F:zinc ion binding"/>
    <property type="evidence" value="ECO:0007669"/>
    <property type="project" value="UniProtKB-KW"/>
</dbReference>
<keyword evidence="1" id="KW-0863">Zinc-finger</keyword>
<dbReference type="InterPro" id="IPR001878">
    <property type="entry name" value="Znf_CCHC"/>
</dbReference>
<name>A0A6D2HNY9_9BRAS</name>
<evidence type="ECO:0000259" key="3">
    <source>
        <dbReference type="PROSITE" id="PS50158"/>
    </source>
</evidence>
<keyword evidence="1" id="KW-0862">Zinc</keyword>
<evidence type="ECO:0000313" key="4">
    <source>
        <dbReference type="EMBL" id="CAA7015798.1"/>
    </source>
</evidence>
<proteinExistence type="predicted"/>
<dbReference type="InterPro" id="IPR054722">
    <property type="entry name" value="PolX-like_BBD"/>
</dbReference>
<feature type="domain" description="CCHC-type" evidence="3">
    <location>
        <begin position="31"/>
        <end position="44"/>
    </location>
</feature>
<dbReference type="PANTHER" id="PTHR47592">
    <property type="entry name" value="PBF68 PROTEIN"/>
    <property type="match status" value="1"/>
</dbReference>